<sequence>MKQQLLHLAEKLRASFWMIPTLMMIAAMLLSQLLQLLDGAYRLSDLPGFGWISLEDPDSARSLLSTIAGSTITVAGTVFSITTVALTLASNQFGPRLVRNFMRDRGTQFSLGIFLSTFVYALMTMRGINAADSAFARHDISVHVAVLLSLISIAVLIYFIHNVALSIQVDNITYHINREFSEAIDTHYPSARRTDEGAECREASKLHLGEDCLNVYGDIGGYVLSIERQKLLDWATENDCCILLDCHPGSYIHHWSRIARIYQPPRQIDSDRITSLIDGTISTGHQPTAEEDIVFSIHQLAQIAVRALSPGINDPFTAYSCIDRLVDGIGKVLQRPQLPNCFRDGDGRLRLVTNVLDFADLLAAAFDEIREYGRSSGVVMRHLLNKLHELAQICTRTADRRALDAYLDRLAEDCDRFVEDRFDRDIIGKKIRSIRVLIARR</sequence>
<feature type="transmembrane region" description="Helical" evidence="1">
    <location>
        <begin position="12"/>
        <end position="34"/>
    </location>
</feature>
<protein>
    <submittedName>
        <fullName evidence="2">DUF2254 domain-containing protein</fullName>
    </submittedName>
</protein>
<organism evidence="2 3">
    <name type="scientific">Microbulbifer halophilus</name>
    <dbReference type="NCBI Taxonomy" id="453963"/>
    <lineage>
        <taxon>Bacteria</taxon>
        <taxon>Pseudomonadati</taxon>
        <taxon>Pseudomonadota</taxon>
        <taxon>Gammaproteobacteria</taxon>
        <taxon>Cellvibrionales</taxon>
        <taxon>Microbulbiferaceae</taxon>
        <taxon>Microbulbifer</taxon>
    </lineage>
</organism>
<dbReference type="InterPro" id="IPR018723">
    <property type="entry name" value="DUF2254_membrane"/>
</dbReference>
<name>A0ABW5EDD2_9GAMM</name>
<feature type="transmembrane region" description="Helical" evidence="1">
    <location>
        <begin position="63"/>
        <end position="88"/>
    </location>
</feature>
<dbReference type="Pfam" id="PF10011">
    <property type="entry name" value="DUF2254"/>
    <property type="match status" value="1"/>
</dbReference>
<evidence type="ECO:0000313" key="3">
    <source>
        <dbReference type="Proteomes" id="UP001597425"/>
    </source>
</evidence>
<proteinExistence type="predicted"/>
<keyword evidence="1" id="KW-0472">Membrane</keyword>
<accession>A0ABW5EDD2</accession>
<dbReference type="RefSeq" id="WP_265722052.1">
    <property type="nucleotide sequence ID" value="NZ_JAPIVK010000017.1"/>
</dbReference>
<reference evidence="3" key="1">
    <citation type="journal article" date="2019" name="Int. J. Syst. Evol. Microbiol.">
        <title>The Global Catalogue of Microorganisms (GCM) 10K type strain sequencing project: providing services to taxonomists for standard genome sequencing and annotation.</title>
        <authorList>
            <consortium name="The Broad Institute Genomics Platform"/>
            <consortium name="The Broad Institute Genome Sequencing Center for Infectious Disease"/>
            <person name="Wu L."/>
            <person name="Ma J."/>
        </authorList>
    </citation>
    <scope>NUCLEOTIDE SEQUENCE [LARGE SCALE GENOMIC DNA]</scope>
    <source>
        <strain evidence="3">KCTC 12848</strain>
    </source>
</reference>
<keyword evidence="3" id="KW-1185">Reference proteome</keyword>
<keyword evidence="1" id="KW-1133">Transmembrane helix</keyword>
<dbReference type="Proteomes" id="UP001597425">
    <property type="component" value="Unassembled WGS sequence"/>
</dbReference>
<gene>
    <name evidence="2" type="ORF">ACFSKX_13630</name>
</gene>
<feature type="transmembrane region" description="Helical" evidence="1">
    <location>
        <begin position="109"/>
        <end position="128"/>
    </location>
</feature>
<dbReference type="EMBL" id="JBHUJD010000017">
    <property type="protein sequence ID" value="MFD2311462.1"/>
    <property type="molecule type" value="Genomic_DNA"/>
</dbReference>
<evidence type="ECO:0000313" key="2">
    <source>
        <dbReference type="EMBL" id="MFD2311462.1"/>
    </source>
</evidence>
<comment type="caution">
    <text evidence="2">The sequence shown here is derived from an EMBL/GenBank/DDBJ whole genome shotgun (WGS) entry which is preliminary data.</text>
</comment>
<feature type="transmembrane region" description="Helical" evidence="1">
    <location>
        <begin position="140"/>
        <end position="160"/>
    </location>
</feature>
<keyword evidence="1" id="KW-0812">Transmembrane</keyword>
<evidence type="ECO:0000256" key="1">
    <source>
        <dbReference type="SAM" id="Phobius"/>
    </source>
</evidence>